<protein>
    <submittedName>
        <fullName evidence="1">Uncharacterized protein</fullName>
    </submittedName>
</protein>
<reference evidence="2" key="1">
    <citation type="journal article" date="2015" name="Nat. Genet.">
        <title>The genome and transcriptome of the zoonotic hookworm Ancylostoma ceylanicum identify infection-specific gene families.</title>
        <authorList>
            <person name="Schwarz E.M."/>
            <person name="Hu Y."/>
            <person name="Antoshechkin I."/>
            <person name="Miller M.M."/>
            <person name="Sternberg P.W."/>
            <person name="Aroian R.V."/>
        </authorList>
    </citation>
    <scope>NUCLEOTIDE SEQUENCE</scope>
    <source>
        <strain evidence="2">HY135</strain>
    </source>
</reference>
<comment type="caution">
    <text evidence="1">The sequence shown here is derived from an EMBL/GenBank/DDBJ whole genome shotgun (WGS) entry which is preliminary data.</text>
</comment>
<dbReference type="Proteomes" id="UP000024635">
    <property type="component" value="Unassembled WGS sequence"/>
</dbReference>
<proteinExistence type="predicted"/>
<organism evidence="1 2">
    <name type="scientific">Ancylostoma ceylanicum</name>
    <dbReference type="NCBI Taxonomy" id="53326"/>
    <lineage>
        <taxon>Eukaryota</taxon>
        <taxon>Metazoa</taxon>
        <taxon>Ecdysozoa</taxon>
        <taxon>Nematoda</taxon>
        <taxon>Chromadorea</taxon>
        <taxon>Rhabditida</taxon>
        <taxon>Rhabditina</taxon>
        <taxon>Rhabditomorpha</taxon>
        <taxon>Strongyloidea</taxon>
        <taxon>Ancylostomatidae</taxon>
        <taxon>Ancylostomatinae</taxon>
        <taxon>Ancylostoma</taxon>
    </lineage>
</organism>
<gene>
    <name evidence="1" type="primary">Acey_s0051.g2125</name>
    <name evidence="1" type="ORF">Y032_0051g2125</name>
</gene>
<sequence>MPPGSILGVQGIFALSYSMQNFIDASFQYCYISFPYMIWNFQVLGNIREKFSNPNFYNGYMETIHGFSLGWKNQF</sequence>
<accession>A0A016U8U8</accession>
<evidence type="ECO:0000313" key="2">
    <source>
        <dbReference type="Proteomes" id="UP000024635"/>
    </source>
</evidence>
<dbReference type="EMBL" id="JARK01001387">
    <property type="protein sequence ID" value="EYC11292.1"/>
    <property type="molecule type" value="Genomic_DNA"/>
</dbReference>
<evidence type="ECO:0000313" key="1">
    <source>
        <dbReference type="EMBL" id="EYC11292.1"/>
    </source>
</evidence>
<keyword evidence="2" id="KW-1185">Reference proteome</keyword>
<name>A0A016U8U8_9BILA</name>
<dbReference type="AlphaFoldDB" id="A0A016U8U8"/>